<gene>
    <name evidence="3" type="ORF">MPL1_04967</name>
</gene>
<feature type="chain" id="PRO_5004082874" evidence="1">
    <location>
        <begin position="26"/>
        <end position="171"/>
    </location>
</feature>
<evidence type="ECO:0000256" key="1">
    <source>
        <dbReference type="SAM" id="SignalP"/>
    </source>
</evidence>
<proteinExistence type="predicted"/>
<evidence type="ECO:0000313" key="3">
    <source>
        <dbReference type="EMBL" id="EMR13481.1"/>
    </source>
</evidence>
<reference evidence="3 4" key="1">
    <citation type="journal article" date="2013" name="Genome Announc.">
        <title>Draft Genome Sequence of Methylophaga lonarensis MPLT, a Haloalkaliphilic (Non-Methane-Utilizing) Methylotroph.</title>
        <authorList>
            <person name="Shetty S.A."/>
            <person name="Marathe N.P."/>
            <person name="Munot H."/>
            <person name="Antony C.P."/>
            <person name="Dhotre D.P."/>
            <person name="Murrell J.C."/>
            <person name="Shouche Y.S."/>
        </authorList>
    </citation>
    <scope>NUCLEOTIDE SEQUENCE [LARGE SCALE GENOMIC DNA]</scope>
    <source>
        <strain evidence="3 4">MPL</strain>
    </source>
</reference>
<dbReference type="OrthoDB" id="5608565at2"/>
<accession>M7P1W1</accession>
<dbReference type="AlphaFoldDB" id="M7P1W1"/>
<dbReference type="STRING" id="1286106.MPL1_04967"/>
<sequence>MKSNKSTLAALISAAVLFAPALAQANKHDSALDKCVASAMELHPGTILGMRAELENGKRQYELDIAGNDGQHWEVECSAKSGEILEVEREVAPNDPEFTSKAKVRLDEALKTALDAYPGAVMKIEYEIEADDSVSYEFDILMADGKLMEVEVDAVTGALKDPEEVLYQIGQ</sequence>
<dbReference type="eggNOG" id="COG3212">
    <property type="taxonomic scope" value="Bacteria"/>
</dbReference>
<dbReference type="Proteomes" id="UP000012019">
    <property type="component" value="Unassembled WGS sequence"/>
</dbReference>
<protein>
    <submittedName>
        <fullName evidence="3">Propeptide PepSY amd peptidase M4</fullName>
    </submittedName>
</protein>
<dbReference type="Pfam" id="PF03413">
    <property type="entry name" value="PepSY"/>
    <property type="match status" value="2"/>
</dbReference>
<dbReference type="Gene3D" id="3.10.450.40">
    <property type="match status" value="2"/>
</dbReference>
<dbReference type="RefSeq" id="WP_009726005.1">
    <property type="nucleotide sequence ID" value="NZ_APHR01000022.1"/>
</dbReference>
<evidence type="ECO:0000313" key="4">
    <source>
        <dbReference type="Proteomes" id="UP000012019"/>
    </source>
</evidence>
<dbReference type="EMBL" id="APHR01000022">
    <property type="protein sequence ID" value="EMR13481.1"/>
    <property type="molecule type" value="Genomic_DNA"/>
</dbReference>
<feature type="domain" description="PepSY" evidence="2">
    <location>
        <begin position="106"/>
        <end position="158"/>
    </location>
</feature>
<comment type="caution">
    <text evidence="3">The sequence shown here is derived from an EMBL/GenBank/DDBJ whole genome shotgun (WGS) entry which is preliminary data.</text>
</comment>
<dbReference type="InterPro" id="IPR025711">
    <property type="entry name" value="PepSY"/>
</dbReference>
<evidence type="ECO:0000259" key="2">
    <source>
        <dbReference type="Pfam" id="PF03413"/>
    </source>
</evidence>
<feature type="signal peptide" evidence="1">
    <location>
        <begin position="1"/>
        <end position="25"/>
    </location>
</feature>
<dbReference type="PATRIC" id="fig|1286106.3.peg.1000"/>
<feature type="domain" description="PepSY" evidence="2">
    <location>
        <begin position="33"/>
        <end position="88"/>
    </location>
</feature>
<keyword evidence="4" id="KW-1185">Reference proteome</keyword>
<organism evidence="3 4">
    <name type="scientific">Methylophaga lonarensis MPL</name>
    <dbReference type="NCBI Taxonomy" id="1286106"/>
    <lineage>
        <taxon>Bacteria</taxon>
        <taxon>Pseudomonadati</taxon>
        <taxon>Pseudomonadota</taxon>
        <taxon>Gammaproteobacteria</taxon>
        <taxon>Thiotrichales</taxon>
        <taxon>Piscirickettsiaceae</taxon>
        <taxon>Methylophaga</taxon>
    </lineage>
</organism>
<keyword evidence="1" id="KW-0732">Signal</keyword>
<name>M7P1W1_9GAMM</name>